<dbReference type="InterPro" id="IPR036869">
    <property type="entry name" value="J_dom_sf"/>
</dbReference>
<proteinExistence type="inferred from homology"/>
<keyword evidence="5" id="KW-0653">Protein transport</keyword>
<gene>
    <name evidence="10" type="ORF">EANT1437_LOCUS8417</name>
</gene>
<comment type="similarity">
    <text evidence="2">Belongs to the TIM16/PAM16 family.</text>
</comment>
<protein>
    <recommendedName>
        <fullName evidence="11">Mitochondrial import inner membrane translocase subunit TIM16</fullName>
    </recommendedName>
</protein>
<evidence type="ECO:0000256" key="4">
    <source>
        <dbReference type="ARBA" id="ARBA00022792"/>
    </source>
</evidence>
<evidence type="ECO:0008006" key="11">
    <source>
        <dbReference type="Google" id="ProtNLM"/>
    </source>
</evidence>
<dbReference type="GO" id="GO:0005744">
    <property type="term" value="C:TIM23 mitochondrial import inner membrane translocase complex"/>
    <property type="evidence" value="ECO:0007669"/>
    <property type="project" value="InterPro"/>
</dbReference>
<feature type="signal peptide" evidence="9">
    <location>
        <begin position="1"/>
        <end position="25"/>
    </location>
</feature>
<dbReference type="Gene3D" id="1.10.287.110">
    <property type="entry name" value="DnaJ domain"/>
    <property type="match status" value="1"/>
</dbReference>
<name>A0A7S2RNN5_9STRA</name>
<accession>A0A7S2RNN5</accession>
<dbReference type="GO" id="GO:0030150">
    <property type="term" value="P:protein import into mitochondrial matrix"/>
    <property type="evidence" value="ECO:0007669"/>
    <property type="project" value="InterPro"/>
</dbReference>
<evidence type="ECO:0000256" key="5">
    <source>
        <dbReference type="ARBA" id="ARBA00022927"/>
    </source>
</evidence>
<evidence type="ECO:0000256" key="1">
    <source>
        <dbReference type="ARBA" id="ARBA00004637"/>
    </source>
</evidence>
<keyword evidence="6" id="KW-0811">Translocation</keyword>
<evidence type="ECO:0000256" key="7">
    <source>
        <dbReference type="ARBA" id="ARBA00023128"/>
    </source>
</evidence>
<reference evidence="10" key="1">
    <citation type="submission" date="2021-01" db="EMBL/GenBank/DDBJ databases">
        <authorList>
            <person name="Corre E."/>
            <person name="Pelletier E."/>
            <person name="Niang G."/>
            <person name="Scheremetjew M."/>
            <person name="Finn R."/>
            <person name="Kale V."/>
            <person name="Holt S."/>
            <person name="Cochrane G."/>
            <person name="Meng A."/>
            <person name="Brown T."/>
            <person name="Cohen L."/>
        </authorList>
    </citation>
    <scope>NUCLEOTIDE SEQUENCE</scope>
    <source>
        <strain evidence="10">CCMP1452</strain>
    </source>
</reference>
<keyword evidence="3" id="KW-0813">Transport</keyword>
<evidence type="ECO:0000256" key="3">
    <source>
        <dbReference type="ARBA" id="ARBA00022448"/>
    </source>
</evidence>
<evidence type="ECO:0000313" key="10">
    <source>
        <dbReference type="EMBL" id="CAD9676397.1"/>
    </source>
</evidence>
<evidence type="ECO:0000256" key="9">
    <source>
        <dbReference type="SAM" id="SignalP"/>
    </source>
</evidence>
<dbReference type="InterPro" id="IPR005341">
    <property type="entry name" value="Tim16"/>
</dbReference>
<evidence type="ECO:0000256" key="6">
    <source>
        <dbReference type="ARBA" id="ARBA00023010"/>
    </source>
</evidence>
<keyword evidence="4" id="KW-0999">Mitochondrion inner membrane</keyword>
<evidence type="ECO:0000256" key="2">
    <source>
        <dbReference type="ARBA" id="ARBA00008817"/>
    </source>
</evidence>
<keyword evidence="7" id="KW-0496">Mitochondrion</keyword>
<sequence>MAPLGPLARVVVQAVVMSVSILARALPAAYGAALQNARKNGGAAASDAAKGGSILGRKTMPMDEAIQILNLGGKEVVTAEAVQQRYDKYFSANSVENGGSLYLQSKIYRSKEMLDEFIKEKEQEEKKEVNGEKKDSQ</sequence>
<evidence type="ECO:0000256" key="8">
    <source>
        <dbReference type="ARBA" id="ARBA00023136"/>
    </source>
</evidence>
<dbReference type="AlphaFoldDB" id="A0A7S2RNN5"/>
<dbReference type="PANTHER" id="PTHR12388">
    <property type="entry name" value="MITOCHONDRIA ASSOCIATED GRANULOCYTE MACROPHAGE CSF SIGNALING MOLECULE"/>
    <property type="match status" value="1"/>
</dbReference>
<organism evidence="10">
    <name type="scientific">Eucampia antarctica</name>
    <dbReference type="NCBI Taxonomy" id="49252"/>
    <lineage>
        <taxon>Eukaryota</taxon>
        <taxon>Sar</taxon>
        <taxon>Stramenopiles</taxon>
        <taxon>Ochrophyta</taxon>
        <taxon>Bacillariophyta</taxon>
        <taxon>Mediophyceae</taxon>
        <taxon>Biddulphiophycidae</taxon>
        <taxon>Hemiaulales</taxon>
        <taxon>Hemiaulaceae</taxon>
        <taxon>Eucampia</taxon>
    </lineage>
</organism>
<comment type="subcellular location">
    <subcellularLocation>
        <location evidence="1">Mitochondrion inner membrane</location>
        <topology evidence="1">Peripheral membrane protein</topology>
    </subcellularLocation>
</comment>
<dbReference type="Pfam" id="PF03656">
    <property type="entry name" value="Pam16"/>
    <property type="match status" value="1"/>
</dbReference>
<dbReference type="FunFam" id="1.10.287.110:FF:000006">
    <property type="entry name" value="Import inner membrane translocase subunit TIM16"/>
    <property type="match status" value="1"/>
</dbReference>
<dbReference type="EMBL" id="HBHI01016373">
    <property type="protein sequence ID" value="CAD9676397.1"/>
    <property type="molecule type" value="Transcribed_RNA"/>
</dbReference>
<keyword evidence="9" id="KW-0732">Signal</keyword>
<feature type="chain" id="PRO_5030638641" description="Mitochondrial import inner membrane translocase subunit TIM16" evidence="9">
    <location>
        <begin position="26"/>
        <end position="137"/>
    </location>
</feature>
<keyword evidence="8" id="KW-0472">Membrane</keyword>
<dbReference type="PANTHER" id="PTHR12388:SF0">
    <property type="entry name" value="MITOCHONDRIAL IMPORT INNER MEMBRANE TRANSLOCASE SUBUNIT TIM16"/>
    <property type="match status" value="1"/>
</dbReference>